<gene>
    <name evidence="5" type="ORF">APUTEX25_002611</name>
    <name evidence="4" type="ORF">F751_5180</name>
    <name evidence="3" type="ORF">g.100215</name>
</gene>
<dbReference type="RefSeq" id="XP_011401081.1">
    <property type="nucleotide sequence ID" value="XM_011402779.1"/>
</dbReference>
<dbReference type="GeneID" id="23616571"/>
<dbReference type="OrthoDB" id="941624at2759"/>
<accession>A0A087SQR5</accession>
<reference evidence="5" key="5">
    <citation type="submission" date="2018-11" db="EMBL/GenBank/DDBJ databases">
        <title>Characterization of plant carbon substrate utilization by Auxenochlorella protothecoides.</title>
        <authorList>
            <person name="Vogler B.W."/>
            <person name="Starkenburg S.R."/>
            <person name="Sudasinghe N."/>
            <person name="Schambach J.Y."/>
            <person name="Rollin J.A."/>
            <person name="Pattathil S."/>
            <person name="Barry A.N."/>
        </authorList>
    </citation>
    <scope>NUCLEOTIDE SEQUENCE [LARGE SCALE GENOMIC DNA]</scope>
    <source>
        <strain evidence="5">UTEX 25</strain>
    </source>
</reference>
<dbReference type="EMBL" id="GDKF01009948">
    <property type="protein sequence ID" value="JAT68674.1"/>
    <property type="molecule type" value="Transcribed_RNA"/>
</dbReference>
<dbReference type="GO" id="GO:0005801">
    <property type="term" value="C:cis-Golgi network"/>
    <property type="evidence" value="ECO:0007669"/>
    <property type="project" value="TreeGrafter"/>
</dbReference>
<dbReference type="AlphaFoldDB" id="A0A087SQR5"/>
<name>A0A087SQR5_AUXPR</name>
<evidence type="ECO:0000313" key="5">
    <source>
        <dbReference type="EMBL" id="RMZ54034.1"/>
    </source>
</evidence>
<dbReference type="Gene3D" id="3.30.1380.20">
    <property type="entry name" value="Trafficking protein particle complex subunit 3"/>
    <property type="match status" value="1"/>
</dbReference>
<feature type="region of interest" description="Disordered" evidence="2">
    <location>
        <begin position="113"/>
        <end position="147"/>
    </location>
</feature>
<protein>
    <submittedName>
        <fullName evidence="4">Trafficking protein particle complex subunit 6B</fullName>
    </submittedName>
</protein>
<dbReference type="Proteomes" id="UP000279271">
    <property type="component" value="Unassembled WGS sequence"/>
</dbReference>
<sequence>MATKGRTCSRSCLDYLLIEVVSHYANARQGPCLEVALEAIGLRVGIALAEWCTRDRSPISEPLDIIKFICKELWTEAFGKGVDNLRTNHRGTFVLRDVQFSWLEALHPNQLPPWLPGAGPSRTPTQDDVPPSPTSPGHPAPSTLPSPVTSHAVLPCALLRGALSALGLEASVTLDASSLPQADFTVVLRSPPGSWAGQE</sequence>
<dbReference type="STRING" id="3075.A0A087SQR5"/>
<dbReference type="GO" id="GO:0006888">
    <property type="term" value="P:endoplasmic reticulum to Golgi vesicle-mediated transport"/>
    <property type="evidence" value="ECO:0007669"/>
    <property type="project" value="TreeGrafter"/>
</dbReference>
<dbReference type="CDD" id="cd14944">
    <property type="entry name" value="TRAPPC6A_Trs33"/>
    <property type="match status" value="1"/>
</dbReference>
<dbReference type="GO" id="GO:0005802">
    <property type="term" value="C:trans-Golgi network"/>
    <property type="evidence" value="ECO:0007669"/>
    <property type="project" value="TreeGrafter"/>
</dbReference>
<evidence type="ECO:0000256" key="2">
    <source>
        <dbReference type="SAM" id="MobiDB-lite"/>
    </source>
</evidence>
<dbReference type="PANTHER" id="PTHR12817">
    <property type="entry name" value="TRAFFICKING PROTEIN PARTICLE COMPLEX SUBUNIT 6B"/>
    <property type="match status" value="1"/>
</dbReference>
<dbReference type="SUPFAM" id="SSF111126">
    <property type="entry name" value="Ligand-binding domain in the NO signalling and Golgi transport"/>
    <property type="match status" value="1"/>
</dbReference>
<evidence type="ECO:0000256" key="1">
    <source>
        <dbReference type="ARBA" id="ARBA00006218"/>
    </source>
</evidence>
<dbReference type="EMBL" id="KL662162">
    <property type="protein sequence ID" value="KFM28069.1"/>
    <property type="molecule type" value="Genomic_DNA"/>
</dbReference>
<organism evidence="4 6">
    <name type="scientific">Auxenochlorella protothecoides</name>
    <name type="common">Green microalga</name>
    <name type="synonym">Chlorella protothecoides</name>
    <dbReference type="NCBI Taxonomy" id="3075"/>
    <lineage>
        <taxon>Eukaryota</taxon>
        <taxon>Viridiplantae</taxon>
        <taxon>Chlorophyta</taxon>
        <taxon>core chlorophytes</taxon>
        <taxon>Trebouxiophyceae</taxon>
        <taxon>Chlorellales</taxon>
        <taxon>Chlorellaceae</taxon>
        <taxon>Auxenochlorella</taxon>
    </lineage>
</organism>
<reference evidence="4 6" key="1">
    <citation type="journal article" date="2014" name="BMC Genomics">
        <title>Oil accumulation mechanisms of the oleaginous microalga Chlorella protothecoides revealed through its genome, transcriptomes, and proteomes.</title>
        <authorList>
            <person name="Gao C."/>
            <person name="Wang Y."/>
            <person name="Shen Y."/>
            <person name="Yan D."/>
            <person name="He X."/>
            <person name="Dai J."/>
            <person name="Wu Q."/>
        </authorList>
    </citation>
    <scope>NUCLEOTIDE SEQUENCE [LARGE SCALE GENOMIC DNA]</scope>
    <source>
        <strain evidence="4 6">0710</strain>
    </source>
</reference>
<proteinExistence type="inferred from homology"/>
<dbReference type="Pfam" id="PF04051">
    <property type="entry name" value="TRAPP"/>
    <property type="match status" value="1"/>
</dbReference>
<evidence type="ECO:0000313" key="7">
    <source>
        <dbReference type="Proteomes" id="UP000279271"/>
    </source>
</evidence>
<comment type="similarity">
    <text evidence="1">Belongs to the TRAPP small subunits family. BET3 subfamily.</text>
</comment>
<reference evidence="5" key="4">
    <citation type="submission" date="2018-10" db="EMBL/GenBank/DDBJ databases">
        <authorList>
            <person name="Hovde B."/>
            <person name="Zhang X."/>
        </authorList>
    </citation>
    <scope>NUCLEOTIDE SEQUENCE [LARGE SCALE GENOMIC DNA]</scope>
    <source>
        <strain evidence="5">UTEX 25</strain>
    </source>
</reference>
<evidence type="ECO:0000313" key="3">
    <source>
        <dbReference type="EMBL" id="JAT68674.1"/>
    </source>
</evidence>
<dbReference type="PANTHER" id="PTHR12817:SF0">
    <property type="entry name" value="GEO08327P1"/>
    <property type="match status" value="1"/>
</dbReference>
<reference evidence="7" key="3">
    <citation type="journal article" date="2018" name="Algal Res.">
        <title>Characterization of plant carbon substrate utilization by Auxenochlorella protothecoides.</title>
        <authorList>
            <person name="Vogler B.W."/>
            <person name="Starkenburg S.R."/>
            <person name="Sudasinghe N."/>
            <person name="Schambach J.Y."/>
            <person name="Rollin J.A."/>
            <person name="Pattathil S."/>
            <person name="Barry A.N."/>
        </authorList>
    </citation>
    <scope>NUCLEOTIDE SEQUENCE [LARGE SCALE GENOMIC DNA]</scope>
    <source>
        <strain evidence="7">UTEX 25</strain>
    </source>
</reference>
<dbReference type="eggNOG" id="KOG3316">
    <property type="taxonomic scope" value="Eukaryota"/>
</dbReference>
<evidence type="ECO:0000313" key="4">
    <source>
        <dbReference type="EMBL" id="KFM28069.1"/>
    </source>
</evidence>
<dbReference type="InterPro" id="IPR007194">
    <property type="entry name" value="TRAPP_component"/>
</dbReference>
<keyword evidence="6" id="KW-1185">Reference proteome</keyword>
<dbReference type="EMBL" id="QOKY01000184">
    <property type="protein sequence ID" value="RMZ54034.1"/>
    <property type="molecule type" value="Genomic_DNA"/>
</dbReference>
<dbReference type="GO" id="GO:0030008">
    <property type="term" value="C:TRAPP complex"/>
    <property type="evidence" value="ECO:0007669"/>
    <property type="project" value="TreeGrafter"/>
</dbReference>
<reference evidence="3" key="2">
    <citation type="submission" date="2015-08" db="EMBL/GenBank/DDBJ databases">
        <authorList>
            <person name="Babu N.S."/>
            <person name="Beckwith C.J."/>
            <person name="Beseler K.G."/>
            <person name="Brison A."/>
            <person name="Carone J.V."/>
            <person name="Caskin T.P."/>
            <person name="Diamond M."/>
            <person name="Durham M.E."/>
            <person name="Foxe J.M."/>
            <person name="Go M."/>
            <person name="Henderson B.A."/>
            <person name="Jones I.B."/>
            <person name="McGettigan J.A."/>
            <person name="Micheletti S.J."/>
            <person name="Nasrallah M.E."/>
            <person name="Ortiz D."/>
            <person name="Piller C.R."/>
            <person name="Privatt S.R."/>
            <person name="Schneider S.L."/>
            <person name="Sharp S."/>
            <person name="Smith T.C."/>
            <person name="Stanton J.D."/>
            <person name="Ullery H.E."/>
            <person name="Wilson R.J."/>
            <person name="Serrano M.G."/>
            <person name="Buck G."/>
            <person name="Lee V."/>
            <person name="Wang Y."/>
            <person name="Carvalho R."/>
            <person name="Voegtly L."/>
            <person name="Shi R."/>
            <person name="Duckworth R."/>
            <person name="Johnson A."/>
            <person name="Loviza R."/>
            <person name="Walstead R."/>
            <person name="Shah Z."/>
            <person name="Kiflezghi M."/>
            <person name="Wade K."/>
            <person name="Ball S.L."/>
            <person name="Bradley K.W."/>
            <person name="Asai D.J."/>
            <person name="Bowman C.A."/>
            <person name="Russell D.A."/>
            <person name="Pope W.H."/>
            <person name="Jacobs-Sera D."/>
            <person name="Hendrix R.W."/>
            <person name="Hatfull G.F."/>
        </authorList>
    </citation>
    <scope>NUCLEOTIDE SEQUENCE</scope>
</reference>
<dbReference type="InterPro" id="IPR037992">
    <property type="entry name" value="TRAPPC6/Trs33"/>
</dbReference>
<feature type="compositionally biased region" description="Pro residues" evidence="2">
    <location>
        <begin position="130"/>
        <end position="144"/>
    </location>
</feature>
<evidence type="ECO:0000313" key="6">
    <source>
        <dbReference type="Proteomes" id="UP000028924"/>
    </source>
</evidence>
<dbReference type="KEGG" id="apro:F751_5180"/>
<dbReference type="Proteomes" id="UP000028924">
    <property type="component" value="Unassembled WGS sequence"/>
</dbReference>
<dbReference type="InterPro" id="IPR024096">
    <property type="entry name" value="NO_sig/Golgi_transp_ligand-bd"/>
</dbReference>